<feature type="transmembrane region" description="Helical" evidence="8">
    <location>
        <begin position="12"/>
        <end position="32"/>
    </location>
</feature>
<dbReference type="RefSeq" id="WP_290246359.1">
    <property type="nucleotide sequence ID" value="NZ_JAUFQT010000001.1"/>
</dbReference>
<dbReference type="Gene3D" id="3.40.50.720">
    <property type="entry name" value="NAD(P)-binding Rossmann-like Domain"/>
    <property type="match status" value="1"/>
</dbReference>
<dbReference type="InterPro" id="IPR038770">
    <property type="entry name" value="Na+/solute_symporter_sf"/>
</dbReference>
<dbReference type="SUPFAM" id="SSF116726">
    <property type="entry name" value="TrkA C-terminal domain-like"/>
    <property type="match status" value="1"/>
</dbReference>
<dbReference type="Proteomes" id="UP001589654">
    <property type="component" value="Unassembled WGS sequence"/>
</dbReference>
<evidence type="ECO:0000256" key="4">
    <source>
        <dbReference type="ARBA" id="ARBA00022538"/>
    </source>
</evidence>
<organism evidence="11 12">
    <name type="scientific">Echinicola jeungdonensis</name>
    <dbReference type="NCBI Taxonomy" id="709343"/>
    <lineage>
        <taxon>Bacteria</taxon>
        <taxon>Pseudomonadati</taxon>
        <taxon>Bacteroidota</taxon>
        <taxon>Cytophagia</taxon>
        <taxon>Cytophagales</taxon>
        <taxon>Cyclobacteriaceae</taxon>
        <taxon>Echinicola</taxon>
    </lineage>
</organism>
<evidence type="ECO:0000256" key="7">
    <source>
        <dbReference type="ARBA" id="ARBA00023136"/>
    </source>
</evidence>
<evidence type="ECO:0000256" key="1">
    <source>
        <dbReference type="ARBA" id="ARBA00004141"/>
    </source>
</evidence>
<dbReference type="InterPro" id="IPR006153">
    <property type="entry name" value="Cation/H_exchanger_TM"/>
</dbReference>
<dbReference type="InterPro" id="IPR036721">
    <property type="entry name" value="RCK_C_sf"/>
</dbReference>
<protein>
    <submittedName>
        <fullName evidence="11">Cation:proton antiporter</fullName>
    </submittedName>
</protein>
<feature type="transmembrane region" description="Helical" evidence="8">
    <location>
        <begin position="184"/>
        <end position="204"/>
    </location>
</feature>
<keyword evidence="12" id="KW-1185">Reference proteome</keyword>
<evidence type="ECO:0000256" key="2">
    <source>
        <dbReference type="ARBA" id="ARBA00005551"/>
    </source>
</evidence>
<keyword evidence="5 8" id="KW-0812">Transmembrane</keyword>
<name>A0ABV5J4E4_9BACT</name>
<dbReference type="Pfam" id="PF02254">
    <property type="entry name" value="TrkA_N"/>
    <property type="match status" value="1"/>
</dbReference>
<accession>A0ABV5J4E4</accession>
<reference evidence="11 12" key="1">
    <citation type="submission" date="2024-09" db="EMBL/GenBank/DDBJ databases">
        <authorList>
            <person name="Sun Q."/>
            <person name="Mori K."/>
        </authorList>
    </citation>
    <scope>NUCLEOTIDE SEQUENCE [LARGE SCALE GENOMIC DNA]</scope>
    <source>
        <strain evidence="11 12">CECT 7682</strain>
    </source>
</reference>
<dbReference type="SUPFAM" id="SSF51735">
    <property type="entry name" value="NAD(P)-binding Rossmann-fold domains"/>
    <property type="match status" value="1"/>
</dbReference>
<dbReference type="PROSITE" id="PS51202">
    <property type="entry name" value="RCK_C"/>
    <property type="match status" value="1"/>
</dbReference>
<comment type="caution">
    <text evidence="11">The sequence shown here is derived from an EMBL/GenBank/DDBJ whole genome shotgun (WGS) entry which is preliminary data.</text>
</comment>
<keyword evidence="6 8" id="KW-1133">Transmembrane helix</keyword>
<evidence type="ECO:0000313" key="12">
    <source>
        <dbReference type="Proteomes" id="UP001589654"/>
    </source>
</evidence>
<feature type="transmembrane region" description="Helical" evidence="8">
    <location>
        <begin position="332"/>
        <end position="352"/>
    </location>
</feature>
<comment type="subcellular location">
    <subcellularLocation>
        <location evidence="1">Membrane</location>
        <topology evidence="1">Multi-pass membrane protein</topology>
    </subcellularLocation>
</comment>
<feature type="transmembrane region" description="Helical" evidence="8">
    <location>
        <begin position="122"/>
        <end position="143"/>
    </location>
</feature>
<evidence type="ECO:0000256" key="6">
    <source>
        <dbReference type="ARBA" id="ARBA00022989"/>
    </source>
</evidence>
<comment type="similarity">
    <text evidence="2">Belongs to the monovalent cation:proton antiporter 2 (CPA2) transporter (TC 2.A.37) family.</text>
</comment>
<dbReference type="PROSITE" id="PS51201">
    <property type="entry name" value="RCK_N"/>
    <property type="match status" value="1"/>
</dbReference>
<dbReference type="Gene3D" id="3.30.70.1450">
    <property type="entry name" value="Regulator of K+ conductance, C-terminal domain"/>
    <property type="match status" value="1"/>
</dbReference>
<dbReference type="Gene3D" id="1.20.1530.20">
    <property type="match status" value="1"/>
</dbReference>
<evidence type="ECO:0000256" key="8">
    <source>
        <dbReference type="SAM" id="Phobius"/>
    </source>
</evidence>
<evidence type="ECO:0000256" key="3">
    <source>
        <dbReference type="ARBA" id="ARBA00022448"/>
    </source>
</evidence>
<feature type="transmembrane region" description="Helical" evidence="8">
    <location>
        <begin position="39"/>
        <end position="59"/>
    </location>
</feature>
<sequence length="674" mass="74564">MNSFILAVTELPLLSDIVIIFGLAMLVILLFMRLKVPTIIGFLFTGALAGPYGLSLVKASTTVDVLSEIGVILLLFVIGMEFSLKSLMSIRRAVFIGGSLQVALTIIATSFLAYFIGFNWNIAVFFGFLFALSSTAIVLKLLQESGKVNTLSGKITLAILIFQDIIIVPLMLFIPMLAGESENILLSLFYMTVKGGLVVLITLLSAKYLIPNLLYRVAQTRSEELFLLSIIVICFSVAYLTSLLGLSLGLGAFLAGLIISESEYNHHATGKILPFREIFLSFFFVSVGMLFDVTFLFSHIGIILLILLFTFIVKFVIASIAVRSIGVHFKDAFLVGLSIFQVGEFSLLLAKVGLEYNLLNDETYQYFLAVSILTMAITPFVINKRDRLAYHLLNLPLPARIKSHLVNPVTNITMADIGGEELADHLVIVGYGLNGRNLSKAAKRANIPYAIIEMNPETVRAEAEKGEPIIFGDAANETVLKHVNIHKARVVVIAISNNDATKSIISAIRLLCQNATIIVRTRYVNEMEENLKIGADEVIPEEFETSIEIFTRVLNKYLISRDEIEDFTEEVRSYNYEMFRATQTNGRDRLNLDLPEINFVSLKVGKDTGTFIDKPLKEAKIREIIGVNLVALKRNGKTTSDINGETKLKLGDVVYVVGKPESLNKFEKEVTGAN</sequence>
<keyword evidence="3" id="KW-0813">Transport</keyword>
<keyword evidence="4" id="KW-0630">Potassium</keyword>
<dbReference type="PANTHER" id="PTHR42751:SF3">
    <property type="entry name" value="SODIUM_GLUTAMATE SYMPORTER"/>
    <property type="match status" value="1"/>
</dbReference>
<feature type="transmembrane region" description="Helical" evidence="8">
    <location>
        <begin position="155"/>
        <end position="178"/>
    </location>
</feature>
<dbReference type="Pfam" id="PF00999">
    <property type="entry name" value="Na_H_Exchanger"/>
    <property type="match status" value="1"/>
</dbReference>
<evidence type="ECO:0000256" key="5">
    <source>
        <dbReference type="ARBA" id="ARBA00022692"/>
    </source>
</evidence>
<feature type="domain" description="RCK N-terminal" evidence="9">
    <location>
        <begin position="423"/>
        <end position="540"/>
    </location>
</feature>
<dbReference type="InterPro" id="IPR003148">
    <property type="entry name" value="RCK_N"/>
</dbReference>
<evidence type="ECO:0000313" key="11">
    <source>
        <dbReference type="EMBL" id="MFB9211075.1"/>
    </source>
</evidence>
<feature type="transmembrane region" description="Helical" evidence="8">
    <location>
        <begin position="94"/>
        <end position="116"/>
    </location>
</feature>
<dbReference type="InterPro" id="IPR036291">
    <property type="entry name" value="NAD(P)-bd_dom_sf"/>
</dbReference>
<dbReference type="Pfam" id="PF02080">
    <property type="entry name" value="TrkA_C"/>
    <property type="match status" value="1"/>
</dbReference>
<evidence type="ECO:0000259" key="9">
    <source>
        <dbReference type="PROSITE" id="PS51201"/>
    </source>
</evidence>
<evidence type="ECO:0000259" key="10">
    <source>
        <dbReference type="PROSITE" id="PS51202"/>
    </source>
</evidence>
<dbReference type="EMBL" id="JBHMEW010000040">
    <property type="protein sequence ID" value="MFB9211075.1"/>
    <property type="molecule type" value="Genomic_DNA"/>
</dbReference>
<keyword evidence="4" id="KW-0633">Potassium transport</keyword>
<keyword evidence="7 8" id="KW-0472">Membrane</keyword>
<keyword evidence="4" id="KW-0406">Ion transport</keyword>
<feature type="domain" description="RCK C-terminal" evidence="10">
    <location>
        <begin position="587"/>
        <end position="672"/>
    </location>
</feature>
<feature type="transmembrane region" description="Helical" evidence="8">
    <location>
        <begin position="225"/>
        <end position="258"/>
    </location>
</feature>
<gene>
    <name evidence="11" type="ORF">ACFFUR_04595</name>
</gene>
<feature type="transmembrane region" description="Helical" evidence="8">
    <location>
        <begin position="364"/>
        <end position="382"/>
    </location>
</feature>
<dbReference type="InterPro" id="IPR006037">
    <property type="entry name" value="RCK_C"/>
</dbReference>
<feature type="transmembrane region" description="Helical" evidence="8">
    <location>
        <begin position="65"/>
        <end position="82"/>
    </location>
</feature>
<proteinExistence type="inferred from homology"/>
<feature type="transmembrane region" description="Helical" evidence="8">
    <location>
        <begin position="278"/>
        <end position="311"/>
    </location>
</feature>
<dbReference type="PANTHER" id="PTHR42751">
    <property type="entry name" value="SODIUM/HYDROGEN EXCHANGER FAMILY/TRKA DOMAIN PROTEIN"/>
    <property type="match status" value="1"/>
</dbReference>